<evidence type="ECO:0000313" key="1">
    <source>
        <dbReference type="EMBL" id="UGS36085.1"/>
    </source>
</evidence>
<sequence>MRRQRPADRVVTAVLETRLERPVSAGEPHVVIGWPIGRDGRRWIAGAAVFGPAGELCAAGRQEAAVVAGWGVPLGRDNWAPPAFAMA</sequence>
<evidence type="ECO:0000313" key="2">
    <source>
        <dbReference type="Proteomes" id="UP001162834"/>
    </source>
</evidence>
<accession>A0A9E6XXL1</accession>
<proteinExistence type="predicted"/>
<reference evidence="1" key="1">
    <citation type="journal article" date="2022" name="Int. J. Syst. Evol. Microbiol.">
        <title>Pseudomonas aegrilactucae sp. nov. and Pseudomonas morbosilactucae sp. nov., pathogens causing bacterial rot of lettuce in Japan.</title>
        <authorList>
            <person name="Sawada H."/>
            <person name="Fujikawa T."/>
            <person name="Satou M."/>
        </authorList>
    </citation>
    <scope>NUCLEOTIDE SEQUENCE</scope>
    <source>
        <strain evidence="1">0166_1</strain>
    </source>
</reference>
<dbReference type="Gene3D" id="3.10.129.10">
    <property type="entry name" value="Hotdog Thioesterase"/>
    <property type="match status" value="1"/>
</dbReference>
<gene>
    <name evidence="1" type="ORF">DSM104329_02483</name>
</gene>
<dbReference type="AlphaFoldDB" id="A0A9E6XXL1"/>
<dbReference type="Proteomes" id="UP001162834">
    <property type="component" value="Chromosome"/>
</dbReference>
<organism evidence="1 2">
    <name type="scientific">Capillimicrobium parvum</name>
    <dbReference type="NCBI Taxonomy" id="2884022"/>
    <lineage>
        <taxon>Bacteria</taxon>
        <taxon>Bacillati</taxon>
        <taxon>Actinomycetota</taxon>
        <taxon>Thermoleophilia</taxon>
        <taxon>Solirubrobacterales</taxon>
        <taxon>Capillimicrobiaceae</taxon>
        <taxon>Capillimicrobium</taxon>
    </lineage>
</organism>
<name>A0A9E6XXL1_9ACTN</name>
<dbReference type="EMBL" id="CP087164">
    <property type="protein sequence ID" value="UGS36085.1"/>
    <property type="molecule type" value="Genomic_DNA"/>
</dbReference>
<dbReference type="RefSeq" id="WP_259315762.1">
    <property type="nucleotide sequence ID" value="NZ_CP087164.1"/>
</dbReference>
<dbReference type="SUPFAM" id="SSF54637">
    <property type="entry name" value="Thioesterase/thiol ester dehydrase-isomerase"/>
    <property type="match status" value="1"/>
</dbReference>
<dbReference type="KEGG" id="sbae:DSM104329_02483"/>
<keyword evidence="2" id="KW-1185">Reference proteome</keyword>
<protein>
    <submittedName>
        <fullName evidence="1">Uncharacterized protein</fullName>
    </submittedName>
</protein>
<dbReference type="InterPro" id="IPR029069">
    <property type="entry name" value="HotDog_dom_sf"/>
</dbReference>